<gene>
    <name evidence="1" type="ORF">OBA43_08000</name>
</gene>
<evidence type="ECO:0000313" key="1">
    <source>
        <dbReference type="EMBL" id="WIH96227.1"/>
    </source>
</evidence>
<keyword evidence="2" id="KW-1185">Reference proteome</keyword>
<dbReference type="Proteomes" id="UP001223501">
    <property type="component" value="Chromosome"/>
</dbReference>
<dbReference type="RefSeq" id="WP_284582868.1">
    <property type="nucleotide sequence ID" value="NZ_CP106831.1"/>
</dbReference>
<dbReference type="EMBL" id="CP106831">
    <property type="protein sequence ID" value="WIH96227.1"/>
    <property type="molecule type" value="Genomic_DNA"/>
</dbReference>
<reference evidence="1 2" key="1">
    <citation type="submission" date="2022-09" db="EMBL/GenBank/DDBJ databases">
        <title>Whole genome sequencing analysis of tet(X)-positive Empedobacter falsenii YWS9-3.</title>
        <authorList>
            <person name="Chen C."/>
            <person name="Lv Y.-L."/>
        </authorList>
    </citation>
    <scope>NUCLEOTIDE SEQUENCE [LARGE SCALE GENOMIC DNA]</scope>
    <source>
        <strain evidence="1 2">YWS9-3_T</strain>
    </source>
</reference>
<proteinExistence type="predicted"/>
<protein>
    <submittedName>
        <fullName evidence="1">Uncharacterized protein</fullName>
    </submittedName>
</protein>
<organism evidence="1 2">
    <name type="scientific">Empedobacter falsenii</name>
    <dbReference type="NCBI Taxonomy" id="343874"/>
    <lineage>
        <taxon>Bacteria</taxon>
        <taxon>Pseudomonadati</taxon>
        <taxon>Bacteroidota</taxon>
        <taxon>Flavobacteriia</taxon>
        <taxon>Flavobacteriales</taxon>
        <taxon>Weeksellaceae</taxon>
        <taxon>Empedobacter</taxon>
    </lineage>
</organism>
<sequence>MMFSINIFAQVGVQTEQPTRMLDINGNLKVRELQDKSSDTDSYSKILVTDTNGNIDAINMTDLKNQIKEEIIENKRLFYTGLNPNANEKLTCGRFQFSFRPSTSSEKNLDIMVNLLDDPKKEVTTYYTLFRKWGDYVYKYYKANGKTFNSGNYTQTQLLCPQLDVNSTGEFYISYPGEVNYYRVTFLGRPNYTNGGNTYNSYTITCEKF</sequence>
<evidence type="ECO:0000313" key="2">
    <source>
        <dbReference type="Proteomes" id="UP001223501"/>
    </source>
</evidence>
<accession>A0ABY8V4D8</accession>
<name>A0ABY8V4D8_9FLAO</name>